<dbReference type="RefSeq" id="WP_346027846.1">
    <property type="nucleotide sequence ID" value="NZ_BAAAON010000001.1"/>
</dbReference>
<evidence type="ECO:0000256" key="1">
    <source>
        <dbReference type="SAM" id="MobiDB-lite"/>
    </source>
</evidence>
<comment type="caution">
    <text evidence="3">The sequence shown here is derived from an EMBL/GenBank/DDBJ whole genome shotgun (WGS) entry which is preliminary data.</text>
</comment>
<keyword evidence="4" id="KW-1185">Reference proteome</keyword>
<evidence type="ECO:0000313" key="4">
    <source>
        <dbReference type="Proteomes" id="UP001500974"/>
    </source>
</evidence>
<dbReference type="EMBL" id="BAAAON010000001">
    <property type="protein sequence ID" value="GAA2174512.1"/>
    <property type="molecule type" value="Genomic_DNA"/>
</dbReference>
<evidence type="ECO:0000256" key="2">
    <source>
        <dbReference type="SAM" id="SignalP"/>
    </source>
</evidence>
<feature type="signal peptide" evidence="2">
    <location>
        <begin position="1"/>
        <end position="21"/>
    </location>
</feature>
<dbReference type="Proteomes" id="UP001500974">
    <property type="component" value="Unassembled WGS sequence"/>
</dbReference>
<evidence type="ECO:0008006" key="5">
    <source>
        <dbReference type="Google" id="ProtNLM"/>
    </source>
</evidence>
<keyword evidence="2" id="KW-0732">Signal</keyword>
<name>A0ABN3AUG3_9MICC</name>
<reference evidence="3 4" key="1">
    <citation type="journal article" date="2019" name="Int. J. Syst. Evol. Microbiol.">
        <title>The Global Catalogue of Microorganisms (GCM) 10K type strain sequencing project: providing services to taxonomists for standard genome sequencing and annotation.</title>
        <authorList>
            <consortium name="The Broad Institute Genomics Platform"/>
            <consortium name="The Broad Institute Genome Sequencing Center for Infectious Disease"/>
            <person name="Wu L."/>
            <person name="Ma J."/>
        </authorList>
    </citation>
    <scope>NUCLEOTIDE SEQUENCE [LARGE SCALE GENOMIC DNA]</scope>
    <source>
        <strain evidence="3 4">JCM 14917</strain>
    </source>
</reference>
<protein>
    <recommendedName>
        <fullName evidence="5">Lipoprotein</fullName>
    </recommendedName>
</protein>
<sequence length="159" mass="16845">MRLKFAVAVFGALTLSLAGCAAAPPEAASTLSMPPIPSEPPQSSPSMFQSPDPRLAEGAHNTGAAMADCLVVAAGISSVLLAPLSFRGDEDPETMAKLEDQLHHLHGKVPDELKPHFVRVADAAESGPHGTGQFDESAFREALQPVQEWLREHCSEPSR</sequence>
<feature type="compositionally biased region" description="Pro residues" evidence="1">
    <location>
        <begin position="34"/>
        <end position="43"/>
    </location>
</feature>
<evidence type="ECO:0000313" key="3">
    <source>
        <dbReference type="EMBL" id="GAA2174512.1"/>
    </source>
</evidence>
<feature type="region of interest" description="Disordered" evidence="1">
    <location>
        <begin position="27"/>
        <end position="59"/>
    </location>
</feature>
<accession>A0ABN3AUG3</accession>
<gene>
    <name evidence="3" type="ORF">GCM10009784_13130</name>
</gene>
<dbReference type="PROSITE" id="PS51257">
    <property type="entry name" value="PROKAR_LIPOPROTEIN"/>
    <property type="match status" value="1"/>
</dbReference>
<feature type="chain" id="PRO_5045078061" description="Lipoprotein" evidence="2">
    <location>
        <begin position="22"/>
        <end position="159"/>
    </location>
</feature>
<proteinExistence type="predicted"/>
<organism evidence="3 4">
    <name type="scientific">Arthrobacter parietis</name>
    <dbReference type="NCBI Taxonomy" id="271434"/>
    <lineage>
        <taxon>Bacteria</taxon>
        <taxon>Bacillati</taxon>
        <taxon>Actinomycetota</taxon>
        <taxon>Actinomycetes</taxon>
        <taxon>Micrococcales</taxon>
        <taxon>Micrococcaceae</taxon>
        <taxon>Arthrobacter</taxon>
    </lineage>
</organism>
<feature type="compositionally biased region" description="Low complexity" evidence="1">
    <location>
        <begin position="44"/>
        <end position="53"/>
    </location>
</feature>